<dbReference type="InterPro" id="IPR001214">
    <property type="entry name" value="SET_dom"/>
</dbReference>
<evidence type="ECO:0000313" key="3">
    <source>
        <dbReference type="Proteomes" id="UP000631181"/>
    </source>
</evidence>
<dbReference type="Pfam" id="PF00856">
    <property type="entry name" value="SET"/>
    <property type="match status" value="1"/>
</dbReference>
<evidence type="ECO:0000313" key="2">
    <source>
        <dbReference type="EMBL" id="KAF7714457.1"/>
    </source>
</evidence>
<gene>
    <name evidence="2" type="ORF">PECM_008284</name>
</gene>
<dbReference type="PANTHER" id="PTHR47250:SF3">
    <property type="entry name" value="HISTONE-LYSINE N-METHYLTRANSFERASE SET-6"/>
    <property type="match status" value="1"/>
</dbReference>
<comment type="caution">
    <text evidence="2">The sequence shown here is derived from an EMBL/GenBank/DDBJ whole genome shotgun (WGS) entry which is preliminary data.</text>
</comment>
<dbReference type="InterPro" id="IPR053105">
    <property type="entry name" value="Class_V-like_SAM-MTase"/>
</dbReference>
<accession>A0A8J8VZ52</accession>
<feature type="domain" description="SET" evidence="1">
    <location>
        <begin position="189"/>
        <end position="295"/>
    </location>
</feature>
<organism evidence="2 3">
    <name type="scientific">Penicillium ucsense</name>
    <dbReference type="NCBI Taxonomy" id="2839758"/>
    <lineage>
        <taxon>Eukaryota</taxon>
        <taxon>Fungi</taxon>
        <taxon>Dikarya</taxon>
        <taxon>Ascomycota</taxon>
        <taxon>Pezizomycotina</taxon>
        <taxon>Eurotiomycetes</taxon>
        <taxon>Eurotiomycetidae</taxon>
        <taxon>Eurotiales</taxon>
        <taxon>Aspergillaceae</taxon>
        <taxon>Penicillium</taxon>
    </lineage>
</organism>
<sequence length="322" mass="36199">MALKEACGTLGWQEKELRNRLAIWRGYKEIKDWGGWASLIFAGSGVYRLCKYRIGFNDGLAARLRSNASSLEVAADTLHPGWRDLLRIIDQNEQRRYSGHPHEWVMVDSGPALPLKTTYSHLSSPAEFQFEFVNDCVIDHTVFGAEDPRREPGIDPGLCQLCKEQQADDMASNHCSCFPTLFGSVRYPPPVQIFQTASGKNNGVVARCPFERGTAIAEFVGLITRGIDGVDVMVGGTPERPYQIFQGKMGNFTRFINHSCRPNSQFQRFYWRGTERVLVVSRGVSAGSEITVDYSDLYWRKLKKNCLCGEPGCRYAHQADEG</sequence>
<keyword evidence="3" id="KW-1185">Reference proteome</keyword>
<evidence type="ECO:0000259" key="1">
    <source>
        <dbReference type="PROSITE" id="PS50280"/>
    </source>
</evidence>
<dbReference type="AlphaFoldDB" id="A0A8J8VZ52"/>
<dbReference type="SUPFAM" id="SSF82199">
    <property type="entry name" value="SET domain"/>
    <property type="match status" value="1"/>
</dbReference>
<proteinExistence type="predicted"/>
<dbReference type="Gene3D" id="2.170.270.10">
    <property type="entry name" value="SET domain"/>
    <property type="match status" value="1"/>
</dbReference>
<reference evidence="2" key="1">
    <citation type="journal article" date="2020" name="Front. Microbiol.">
        <title>Gene regulatory networks of Penicillium echinulatum 2HH and Penicillium oxalicum 114-2 inferred by a computational biology approach.</title>
        <authorList>
            <person name="Lenz A.R."/>
            <person name="Galan-Vasquez E."/>
            <person name="Balbinot E."/>
            <person name="De Abreu F.P."/>
            <person name="De Oliveira N.S."/>
            <person name="Da Rosa L.O."/>
            <person name="De Avila E Silva S."/>
            <person name="Camassola M."/>
            <person name="Dillon A.J.P."/>
            <person name="Perez-Rueda E."/>
        </authorList>
    </citation>
    <scope>NUCLEOTIDE SEQUENCE</scope>
    <source>
        <strain evidence="2">S1M29</strain>
    </source>
</reference>
<dbReference type="InterPro" id="IPR046341">
    <property type="entry name" value="SET_dom_sf"/>
</dbReference>
<dbReference type="EMBL" id="WIWV01000084">
    <property type="protein sequence ID" value="KAF7714457.1"/>
    <property type="molecule type" value="Genomic_DNA"/>
</dbReference>
<dbReference type="PANTHER" id="PTHR47250">
    <property type="entry name" value="HISTONE-LYSINE N-METHYLTRANSFERASE SET-6"/>
    <property type="match status" value="1"/>
</dbReference>
<protein>
    <recommendedName>
        <fullName evidence="1">SET domain-containing protein</fullName>
    </recommendedName>
</protein>
<name>A0A8J8VZ52_9EURO</name>
<dbReference type="Proteomes" id="UP000631181">
    <property type="component" value="Unassembled WGS sequence"/>
</dbReference>
<dbReference type="OrthoDB" id="308383at2759"/>
<dbReference type="PROSITE" id="PS50280">
    <property type="entry name" value="SET"/>
    <property type="match status" value="1"/>
</dbReference>
<dbReference type="SMART" id="SM00317">
    <property type="entry name" value="SET"/>
    <property type="match status" value="1"/>
</dbReference>